<dbReference type="EMBL" id="QNRQ01000004">
    <property type="protein sequence ID" value="RBP40154.1"/>
    <property type="molecule type" value="Genomic_DNA"/>
</dbReference>
<evidence type="ECO:0000256" key="4">
    <source>
        <dbReference type="ARBA" id="ARBA00048391"/>
    </source>
</evidence>
<evidence type="ECO:0000256" key="1">
    <source>
        <dbReference type="ARBA" id="ARBA00022603"/>
    </source>
</evidence>
<dbReference type="AlphaFoldDB" id="A0A366HCV3"/>
<protein>
    <recommendedName>
        <fullName evidence="5">Release factor glutamine methyltransferase</fullName>
        <shortName evidence="5">RF MTase</shortName>
        <ecNumber evidence="5">2.1.1.297</ecNumber>
    </recommendedName>
    <alternativeName>
        <fullName evidence="5">N5-glutamine methyltransferase PrmC</fullName>
    </alternativeName>
    <alternativeName>
        <fullName evidence="5">Protein-(glutamine-N5) MTase PrmC</fullName>
    </alternativeName>
    <alternativeName>
        <fullName evidence="5">Protein-glutamine N-methyltransferase PrmC</fullName>
    </alternativeName>
</protein>
<evidence type="ECO:0000259" key="6">
    <source>
        <dbReference type="Pfam" id="PF05175"/>
    </source>
</evidence>
<sequence>MADTVRRLLASCRLPRLETQMLLQHVLQVPRSWLIAHDTDVLEPGTVQRFQALADSRLAGQPMAYLLGEREFMGHAFSVAPGVLIPRPETELLVETAVQHINQSGLAAPRVLDLGTGSGAVAISIALACPQAQVFATDISPQALAVADGNAGKLGARVEFSCGNWYDAIVGQPAFDIIVSNPPYISADDAHLGQGDLRFEPIGALTDGANGLHALETIVAGAPARLASGGVLWMEHGWDQASAVRKMLQDTGFCRVSSLQDLAGIERITGGFL</sequence>
<dbReference type="NCBIfam" id="TIGR00536">
    <property type="entry name" value="hemK_fam"/>
    <property type="match status" value="1"/>
</dbReference>
<keyword evidence="2 5" id="KW-0808">Transferase</keyword>
<evidence type="ECO:0000256" key="5">
    <source>
        <dbReference type="HAMAP-Rule" id="MF_02126"/>
    </source>
</evidence>
<dbReference type="InterPro" id="IPR019874">
    <property type="entry name" value="RF_methyltr_PrmC"/>
</dbReference>
<dbReference type="InterPro" id="IPR002052">
    <property type="entry name" value="DNA_methylase_N6_adenine_CS"/>
</dbReference>
<feature type="binding site" evidence="5">
    <location>
        <position position="165"/>
    </location>
    <ligand>
        <name>S-adenosyl-L-methionine</name>
        <dbReference type="ChEBI" id="CHEBI:59789"/>
    </ligand>
</feature>
<gene>
    <name evidence="5" type="primary">prmC</name>
    <name evidence="8" type="ORF">DFR37_104252</name>
</gene>
<dbReference type="Gene3D" id="3.40.50.150">
    <property type="entry name" value="Vaccinia Virus protein VP39"/>
    <property type="match status" value="1"/>
</dbReference>
<dbReference type="Proteomes" id="UP000253628">
    <property type="component" value="Unassembled WGS sequence"/>
</dbReference>
<dbReference type="PROSITE" id="PS00092">
    <property type="entry name" value="N6_MTASE"/>
    <property type="match status" value="1"/>
</dbReference>
<dbReference type="GO" id="GO:0102559">
    <property type="term" value="F:peptide chain release factor N(5)-glutamine methyltransferase activity"/>
    <property type="evidence" value="ECO:0007669"/>
    <property type="project" value="UniProtKB-EC"/>
</dbReference>
<dbReference type="PANTHER" id="PTHR18895">
    <property type="entry name" value="HEMK METHYLTRANSFERASE"/>
    <property type="match status" value="1"/>
</dbReference>
<feature type="domain" description="Release factor glutamine methyltransferase N-terminal" evidence="7">
    <location>
        <begin position="7"/>
        <end position="68"/>
    </location>
</feature>
<dbReference type="SUPFAM" id="SSF53335">
    <property type="entry name" value="S-adenosyl-L-methionine-dependent methyltransferases"/>
    <property type="match status" value="1"/>
</dbReference>
<dbReference type="GO" id="GO:0032259">
    <property type="term" value="P:methylation"/>
    <property type="evidence" value="ECO:0007669"/>
    <property type="project" value="UniProtKB-KW"/>
</dbReference>
<name>A0A366HCV3_9BURK</name>
<evidence type="ECO:0000256" key="3">
    <source>
        <dbReference type="ARBA" id="ARBA00022691"/>
    </source>
</evidence>
<dbReference type="CDD" id="cd02440">
    <property type="entry name" value="AdoMet_MTases"/>
    <property type="match status" value="1"/>
</dbReference>
<feature type="binding site" evidence="5">
    <location>
        <position position="138"/>
    </location>
    <ligand>
        <name>S-adenosyl-L-methionine</name>
        <dbReference type="ChEBI" id="CHEBI:59789"/>
    </ligand>
</feature>
<dbReference type="Pfam" id="PF05175">
    <property type="entry name" value="MTS"/>
    <property type="match status" value="1"/>
</dbReference>
<feature type="binding site" evidence="5">
    <location>
        <position position="181"/>
    </location>
    <ligand>
        <name>S-adenosyl-L-methionine</name>
        <dbReference type="ChEBI" id="CHEBI:59789"/>
    </ligand>
</feature>
<dbReference type="FunFam" id="3.40.50.150:FF:000053">
    <property type="entry name" value="Release factor glutamine methyltransferase"/>
    <property type="match status" value="1"/>
</dbReference>
<keyword evidence="1 5" id="KW-0489">Methyltransferase</keyword>
<dbReference type="InterPro" id="IPR004556">
    <property type="entry name" value="HemK-like"/>
</dbReference>
<dbReference type="OrthoDB" id="9800643at2"/>
<dbReference type="Gene3D" id="1.10.8.10">
    <property type="entry name" value="DNA helicase RuvA subunit, C-terminal domain"/>
    <property type="match status" value="1"/>
</dbReference>
<keyword evidence="3 5" id="KW-0949">S-adenosyl-L-methionine</keyword>
<reference evidence="8 9" key="1">
    <citation type="submission" date="2018-06" db="EMBL/GenBank/DDBJ databases">
        <title>Genomic Encyclopedia of Type Strains, Phase IV (KMG-IV): sequencing the most valuable type-strain genomes for metagenomic binning, comparative biology and taxonomic classification.</title>
        <authorList>
            <person name="Goeker M."/>
        </authorList>
    </citation>
    <scope>NUCLEOTIDE SEQUENCE [LARGE SCALE GENOMIC DNA]</scope>
    <source>
        <strain evidence="8 9">DSM 25520</strain>
    </source>
</reference>
<accession>A0A366HCV3</accession>
<evidence type="ECO:0000259" key="7">
    <source>
        <dbReference type="Pfam" id="PF17827"/>
    </source>
</evidence>
<comment type="caution">
    <text evidence="8">The sequence shown here is derived from an EMBL/GenBank/DDBJ whole genome shotgun (WGS) entry which is preliminary data.</text>
</comment>
<evidence type="ECO:0000313" key="9">
    <source>
        <dbReference type="Proteomes" id="UP000253628"/>
    </source>
</evidence>
<dbReference type="HAMAP" id="MF_02126">
    <property type="entry name" value="RF_methyltr_PrmC"/>
    <property type="match status" value="1"/>
</dbReference>
<dbReference type="Pfam" id="PF17827">
    <property type="entry name" value="PrmC_N"/>
    <property type="match status" value="1"/>
</dbReference>
<evidence type="ECO:0000313" key="8">
    <source>
        <dbReference type="EMBL" id="RBP40154.1"/>
    </source>
</evidence>
<dbReference type="GO" id="GO:0003676">
    <property type="term" value="F:nucleic acid binding"/>
    <property type="evidence" value="ECO:0007669"/>
    <property type="project" value="InterPro"/>
</dbReference>
<evidence type="ECO:0000256" key="2">
    <source>
        <dbReference type="ARBA" id="ARBA00022679"/>
    </source>
</evidence>
<proteinExistence type="inferred from homology"/>
<comment type="function">
    <text evidence="5">Methylates the class 1 translation termination release factors RF1/PrfA and RF2/PrfB on the glutamine residue of the universally conserved GGQ motif.</text>
</comment>
<dbReference type="RefSeq" id="WP_113933109.1">
    <property type="nucleotide sequence ID" value="NZ_JACCEU010000005.1"/>
</dbReference>
<dbReference type="InterPro" id="IPR029063">
    <property type="entry name" value="SAM-dependent_MTases_sf"/>
</dbReference>
<comment type="similarity">
    <text evidence="5">Belongs to the protein N5-glutamine methyltransferase family. PrmC subfamily.</text>
</comment>
<dbReference type="NCBIfam" id="TIGR03534">
    <property type="entry name" value="RF_mod_PrmC"/>
    <property type="match status" value="1"/>
</dbReference>
<feature type="binding site" evidence="5">
    <location>
        <begin position="115"/>
        <end position="119"/>
    </location>
    <ligand>
        <name>S-adenosyl-L-methionine</name>
        <dbReference type="ChEBI" id="CHEBI:59789"/>
    </ligand>
</feature>
<organism evidence="8 9">
    <name type="scientific">Eoetvoesiella caeni</name>
    <dbReference type="NCBI Taxonomy" id="645616"/>
    <lineage>
        <taxon>Bacteria</taxon>
        <taxon>Pseudomonadati</taxon>
        <taxon>Pseudomonadota</taxon>
        <taxon>Betaproteobacteria</taxon>
        <taxon>Burkholderiales</taxon>
        <taxon>Alcaligenaceae</taxon>
        <taxon>Eoetvoesiella</taxon>
    </lineage>
</organism>
<feature type="domain" description="Methyltransferase small" evidence="6">
    <location>
        <begin position="92"/>
        <end position="188"/>
    </location>
</feature>
<dbReference type="InterPro" id="IPR040758">
    <property type="entry name" value="PrmC_N"/>
</dbReference>
<dbReference type="InterPro" id="IPR050320">
    <property type="entry name" value="N5-glutamine_MTase"/>
</dbReference>
<dbReference type="EC" id="2.1.1.297" evidence="5"/>
<dbReference type="InterPro" id="IPR007848">
    <property type="entry name" value="Small_mtfrase_dom"/>
</dbReference>
<feature type="binding site" evidence="5">
    <location>
        <begin position="181"/>
        <end position="184"/>
    </location>
    <ligand>
        <name>substrate</name>
    </ligand>
</feature>
<keyword evidence="9" id="KW-1185">Reference proteome</keyword>
<comment type="catalytic activity">
    <reaction evidence="4 5">
        <text>L-glutaminyl-[peptide chain release factor] + S-adenosyl-L-methionine = N(5)-methyl-L-glutaminyl-[peptide chain release factor] + S-adenosyl-L-homocysteine + H(+)</text>
        <dbReference type="Rhea" id="RHEA:42896"/>
        <dbReference type="Rhea" id="RHEA-COMP:10271"/>
        <dbReference type="Rhea" id="RHEA-COMP:10272"/>
        <dbReference type="ChEBI" id="CHEBI:15378"/>
        <dbReference type="ChEBI" id="CHEBI:30011"/>
        <dbReference type="ChEBI" id="CHEBI:57856"/>
        <dbReference type="ChEBI" id="CHEBI:59789"/>
        <dbReference type="ChEBI" id="CHEBI:61891"/>
        <dbReference type="EC" id="2.1.1.297"/>
    </reaction>
</comment>
<dbReference type="PANTHER" id="PTHR18895:SF74">
    <property type="entry name" value="MTRF1L RELEASE FACTOR GLUTAMINE METHYLTRANSFERASE"/>
    <property type="match status" value="1"/>
</dbReference>